<evidence type="ECO:0000313" key="2">
    <source>
        <dbReference type="EMBL" id="OQN99894.1"/>
    </source>
</evidence>
<sequence length="255" mass="28624">MSALSPVLANECRERWQSGGHAQIVHEEFDAATVGRMIQFAYLDKYEISPAKPQEEELKGEGEELAPTEHDYYQTDALRSHAITQFTNLLKAEIRSCDAVTLLEVATEISRLPADELRAVLVQQIATHVQHIVQDADFIAALKACEGLQDFTADILAVTAQLQQQGIEELERAVAQAQSEMRRQRLQSAALHEGLESLANDIRSLPSTCPNDGCKTRFGKFQVERTWNGGCVLRCGHNLDRPRDREVCRTRLSRR</sequence>
<dbReference type="Gene3D" id="3.30.710.10">
    <property type="entry name" value="Potassium Channel Kv1.1, Chain A"/>
    <property type="match status" value="1"/>
</dbReference>
<dbReference type="AlphaFoldDB" id="A0A1V8SL56"/>
<protein>
    <recommendedName>
        <fullName evidence="4">BTB domain-containing protein</fullName>
    </recommendedName>
</protein>
<dbReference type="InParanoid" id="A0A1V8SL56"/>
<accession>A0A1V8SL56</accession>
<name>A0A1V8SL56_9PEZI</name>
<dbReference type="InterPro" id="IPR011333">
    <property type="entry name" value="SKP1/BTB/POZ_sf"/>
</dbReference>
<proteinExistence type="predicted"/>
<reference evidence="3" key="1">
    <citation type="submission" date="2017-03" db="EMBL/GenBank/DDBJ databases">
        <title>Genomes of endolithic fungi from Antarctica.</title>
        <authorList>
            <person name="Coleine C."/>
            <person name="Masonjones S."/>
            <person name="Stajich J.E."/>
        </authorList>
    </citation>
    <scope>NUCLEOTIDE SEQUENCE [LARGE SCALE GENOMIC DNA]</scope>
    <source>
        <strain evidence="3">CCFEE 5527</strain>
    </source>
</reference>
<evidence type="ECO:0000313" key="3">
    <source>
        <dbReference type="Proteomes" id="UP000192596"/>
    </source>
</evidence>
<keyword evidence="3" id="KW-1185">Reference proteome</keyword>
<gene>
    <name evidence="2" type="ORF">B0A48_14099</name>
</gene>
<dbReference type="EMBL" id="NAJO01000037">
    <property type="protein sequence ID" value="OQN99894.1"/>
    <property type="molecule type" value="Genomic_DNA"/>
</dbReference>
<dbReference type="Proteomes" id="UP000192596">
    <property type="component" value="Unassembled WGS sequence"/>
</dbReference>
<evidence type="ECO:0008006" key="4">
    <source>
        <dbReference type="Google" id="ProtNLM"/>
    </source>
</evidence>
<organism evidence="2 3">
    <name type="scientific">Cryoendolithus antarcticus</name>
    <dbReference type="NCBI Taxonomy" id="1507870"/>
    <lineage>
        <taxon>Eukaryota</taxon>
        <taxon>Fungi</taxon>
        <taxon>Dikarya</taxon>
        <taxon>Ascomycota</taxon>
        <taxon>Pezizomycotina</taxon>
        <taxon>Dothideomycetes</taxon>
        <taxon>Dothideomycetidae</taxon>
        <taxon>Cladosporiales</taxon>
        <taxon>Cladosporiaceae</taxon>
        <taxon>Cryoendolithus</taxon>
    </lineage>
</organism>
<comment type="caution">
    <text evidence="2">The sequence shown here is derived from an EMBL/GenBank/DDBJ whole genome shotgun (WGS) entry which is preliminary data.</text>
</comment>
<evidence type="ECO:0000256" key="1">
    <source>
        <dbReference type="SAM" id="Coils"/>
    </source>
</evidence>
<keyword evidence="1" id="KW-0175">Coiled coil</keyword>
<feature type="coiled-coil region" evidence="1">
    <location>
        <begin position="160"/>
        <end position="187"/>
    </location>
</feature>